<evidence type="ECO:0000256" key="5">
    <source>
        <dbReference type="ARBA" id="ARBA00023136"/>
    </source>
</evidence>
<evidence type="ECO:0000256" key="4">
    <source>
        <dbReference type="ARBA" id="ARBA00022989"/>
    </source>
</evidence>
<proteinExistence type="predicted"/>
<feature type="transmembrane region" description="Helical" evidence="6">
    <location>
        <begin position="96"/>
        <end position="118"/>
    </location>
</feature>
<evidence type="ECO:0000256" key="3">
    <source>
        <dbReference type="ARBA" id="ARBA00022692"/>
    </source>
</evidence>
<feature type="signal peptide" evidence="7">
    <location>
        <begin position="1"/>
        <end position="18"/>
    </location>
</feature>
<dbReference type="InterPro" id="IPR011701">
    <property type="entry name" value="MFS"/>
</dbReference>
<evidence type="ECO:0000256" key="2">
    <source>
        <dbReference type="ARBA" id="ARBA00022475"/>
    </source>
</evidence>
<dbReference type="Pfam" id="PF07690">
    <property type="entry name" value="MFS_1"/>
    <property type="match status" value="1"/>
</dbReference>
<comment type="caution">
    <text evidence="9">The sequence shown here is derived from an EMBL/GenBank/DDBJ whole genome shotgun (WGS) entry which is preliminary data.</text>
</comment>
<feature type="transmembrane region" description="Helical" evidence="6">
    <location>
        <begin position="265"/>
        <end position="285"/>
    </location>
</feature>
<feature type="transmembrane region" description="Helical" evidence="6">
    <location>
        <begin position="159"/>
        <end position="178"/>
    </location>
</feature>
<dbReference type="InterPro" id="IPR036259">
    <property type="entry name" value="MFS_trans_sf"/>
</dbReference>
<reference evidence="10" key="1">
    <citation type="submission" date="2017-10" db="EMBL/GenBank/DDBJ databases">
        <authorList>
            <person name="Gaisin V.A."/>
            <person name="Rysina M.S."/>
            <person name="Grouzdev D.S."/>
        </authorList>
    </citation>
    <scope>NUCLEOTIDE SEQUENCE [LARGE SCALE GENOMIC DNA]</scope>
    <source>
        <strain evidence="10">V1</strain>
    </source>
</reference>
<dbReference type="PANTHER" id="PTHR43124">
    <property type="entry name" value="PURINE EFFLUX PUMP PBUE"/>
    <property type="match status" value="1"/>
</dbReference>
<dbReference type="RefSeq" id="WP_110023365.1">
    <property type="nucleotide sequence ID" value="NZ_PDNZ01000005.1"/>
</dbReference>
<accession>A0A317T7F7</accession>
<keyword evidence="2" id="KW-1003">Cell membrane</keyword>
<dbReference type="EMBL" id="PDNZ01000005">
    <property type="protein sequence ID" value="PWW81717.1"/>
    <property type="molecule type" value="Genomic_DNA"/>
</dbReference>
<dbReference type="AlphaFoldDB" id="A0A317T7F7"/>
<feature type="transmembrane region" description="Helical" evidence="6">
    <location>
        <begin position="199"/>
        <end position="221"/>
    </location>
</feature>
<name>A0A317T7F7_9CHLB</name>
<evidence type="ECO:0000259" key="8">
    <source>
        <dbReference type="PROSITE" id="PS50850"/>
    </source>
</evidence>
<feature type="transmembrane region" description="Helical" evidence="6">
    <location>
        <begin position="358"/>
        <end position="377"/>
    </location>
</feature>
<feature type="transmembrane region" description="Helical" evidence="6">
    <location>
        <begin position="130"/>
        <end position="153"/>
    </location>
</feature>
<feature type="transmembrane region" description="Helical" evidence="6">
    <location>
        <begin position="291"/>
        <end position="308"/>
    </location>
</feature>
<protein>
    <submittedName>
        <fullName evidence="9">MFS transporter</fullName>
    </submittedName>
</protein>
<evidence type="ECO:0000313" key="10">
    <source>
        <dbReference type="Proteomes" id="UP000246278"/>
    </source>
</evidence>
<dbReference type="OrthoDB" id="9812221at2"/>
<feature type="domain" description="Major facilitator superfamily (MFS) profile" evidence="8">
    <location>
        <begin position="4"/>
        <end position="381"/>
    </location>
</feature>
<evidence type="ECO:0000256" key="6">
    <source>
        <dbReference type="SAM" id="Phobius"/>
    </source>
</evidence>
<dbReference type="GO" id="GO:0005886">
    <property type="term" value="C:plasma membrane"/>
    <property type="evidence" value="ECO:0007669"/>
    <property type="project" value="UniProtKB-SubCell"/>
</dbReference>
<dbReference type="CDD" id="cd17473">
    <property type="entry name" value="MFS_arabinose_efflux_permease_like"/>
    <property type="match status" value="1"/>
</dbReference>
<dbReference type="PANTHER" id="PTHR43124:SF3">
    <property type="entry name" value="CHLORAMPHENICOL EFFLUX PUMP RV0191"/>
    <property type="match status" value="1"/>
</dbReference>
<evidence type="ECO:0000313" key="9">
    <source>
        <dbReference type="EMBL" id="PWW81717.1"/>
    </source>
</evidence>
<feature type="chain" id="PRO_5016305430" evidence="7">
    <location>
        <begin position="19"/>
        <end position="397"/>
    </location>
</feature>
<comment type="subcellular location">
    <subcellularLocation>
        <location evidence="1">Cell membrane</location>
        <topology evidence="1">Multi-pass membrane protein</topology>
    </subcellularLocation>
</comment>
<keyword evidence="5 6" id="KW-0472">Membrane</keyword>
<evidence type="ECO:0000256" key="1">
    <source>
        <dbReference type="ARBA" id="ARBA00004651"/>
    </source>
</evidence>
<feature type="transmembrane region" description="Helical" evidence="6">
    <location>
        <begin position="40"/>
        <end position="60"/>
    </location>
</feature>
<keyword evidence="7" id="KW-0732">Signal</keyword>
<dbReference type="PROSITE" id="PS50850">
    <property type="entry name" value="MFS"/>
    <property type="match status" value="1"/>
</dbReference>
<dbReference type="Proteomes" id="UP000246278">
    <property type="component" value="Unassembled WGS sequence"/>
</dbReference>
<gene>
    <name evidence="9" type="ORF">CR164_07705</name>
</gene>
<dbReference type="Gene3D" id="1.20.1250.20">
    <property type="entry name" value="MFS general substrate transporter like domains"/>
    <property type="match status" value="1"/>
</dbReference>
<dbReference type="SUPFAM" id="SSF103473">
    <property type="entry name" value="MFS general substrate transporter"/>
    <property type="match status" value="1"/>
</dbReference>
<dbReference type="GO" id="GO:0022857">
    <property type="term" value="F:transmembrane transporter activity"/>
    <property type="evidence" value="ECO:0007669"/>
    <property type="project" value="InterPro"/>
</dbReference>
<feature type="transmembrane region" description="Helical" evidence="6">
    <location>
        <begin position="72"/>
        <end position="90"/>
    </location>
</feature>
<feature type="transmembrane region" description="Helical" evidence="6">
    <location>
        <begin position="329"/>
        <end position="352"/>
    </location>
</feature>
<keyword evidence="10" id="KW-1185">Reference proteome</keyword>
<feature type="transmembrane region" description="Helical" evidence="6">
    <location>
        <begin position="233"/>
        <end position="253"/>
    </location>
</feature>
<dbReference type="InterPro" id="IPR050189">
    <property type="entry name" value="MFS_Efflux_Transporters"/>
</dbReference>
<sequence>MRLIKAVLLLSSAMTVMAGAVISPALPEISRHFSADNANVLTKLILTMPALTIALCAPLAGHLSDLFGRKKLLVYSLFLYGLSGFSGFFLDDLFLLLASRAVLGISVGGIMSAATALVGDLFSGNERAEFIGLQSGFMYIGGIVLVLLGGFLAEISWKAPFLAYLSAFAVFILAIIGLSKPNHGSNSSEMVDLEKSLRVPYLAVGLIYLLVFLLMIFYYMVLVQLPFILQDRFGVGSAVTGLAISVSAFAGSLSSLSYPLIKRRLSYKLIYVLGFIFVSAGYVLIGNSFGFVVILTGLALAGFGNGMLMPNGSFWLMEVAPEHIRGKAVGGFTGMIFLGQFLSPILMAPFVSLFSLNGAFLVSALFLATVAISIAMLPMSRIVSSRLSGSLDKNNVR</sequence>
<keyword evidence="4 6" id="KW-1133">Transmembrane helix</keyword>
<evidence type="ECO:0000256" key="7">
    <source>
        <dbReference type="SAM" id="SignalP"/>
    </source>
</evidence>
<keyword evidence="3 6" id="KW-0812">Transmembrane</keyword>
<dbReference type="InterPro" id="IPR020846">
    <property type="entry name" value="MFS_dom"/>
</dbReference>
<organism evidence="9 10">
    <name type="scientific">Prosthecochloris marina</name>
    <dbReference type="NCBI Taxonomy" id="2017681"/>
    <lineage>
        <taxon>Bacteria</taxon>
        <taxon>Pseudomonadati</taxon>
        <taxon>Chlorobiota</taxon>
        <taxon>Chlorobiia</taxon>
        <taxon>Chlorobiales</taxon>
        <taxon>Chlorobiaceae</taxon>
        <taxon>Prosthecochloris</taxon>
    </lineage>
</organism>